<comment type="caution">
    <text evidence="2">The sequence shown here is derived from an EMBL/GenBank/DDBJ whole genome shotgun (WGS) entry which is preliminary data.</text>
</comment>
<dbReference type="OrthoDB" id="6620931at2759"/>
<name>A0A6G0VU33_APHCR</name>
<feature type="transmembrane region" description="Helical" evidence="1">
    <location>
        <begin position="79"/>
        <end position="104"/>
    </location>
</feature>
<evidence type="ECO:0000313" key="2">
    <source>
        <dbReference type="EMBL" id="KAF0707786.1"/>
    </source>
</evidence>
<sequence length="118" mass="14123">MFVNFMVNNKEEHFDNLTIHFCESYNLWNDKLCKTIYRVSSIRYLGLAIDKHMKWNLHINNLLMRLRILSHSFYKFREILLMHVFCTVYLALYQAIIQYGLLIWGGLSANALEPLLIH</sequence>
<dbReference type="Proteomes" id="UP000478052">
    <property type="component" value="Unassembled WGS sequence"/>
</dbReference>
<keyword evidence="1" id="KW-0812">Transmembrane</keyword>
<reference evidence="2 3" key="1">
    <citation type="submission" date="2019-08" db="EMBL/GenBank/DDBJ databases">
        <title>Whole genome of Aphis craccivora.</title>
        <authorList>
            <person name="Voronova N.V."/>
            <person name="Shulinski R.S."/>
            <person name="Bandarenka Y.V."/>
            <person name="Zhorov D.G."/>
            <person name="Warner D."/>
        </authorList>
    </citation>
    <scope>NUCLEOTIDE SEQUENCE [LARGE SCALE GENOMIC DNA]</scope>
    <source>
        <strain evidence="2">180601</strain>
        <tissue evidence="2">Whole Body</tissue>
    </source>
</reference>
<evidence type="ECO:0000256" key="1">
    <source>
        <dbReference type="SAM" id="Phobius"/>
    </source>
</evidence>
<keyword evidence="3" id="KW-1185">Reference proteome</keyword>
<keyword evidence="1" id="KW-0472">Membrane</keyword>
<protein>
    <submittedName>
        <fullName evidence="2">Neuroblastoma-amplified sequence-like</fullName>
    </submittedName>
</protein>
<evidence type="ECO:0000313" key="3">
    <source>
        <dbReference type="Proteomes" id="UP000478052"/>
    </source>
</evidence>
<dbReference type="EMBL" id="VUJU01012401">
    <property type="protein sequence ID" value="KAF0707786.1"/>
    <property type="molecule type" value="Genomic_DNA"/>
</dbReference>
<accession>A0A6G0VU33</accession>
<gene>
    <name evidence="2" type="ORF">FWK35_00034664</name>
</gene>
<dbReference type="AlphaFoldDB" id="A0A6G0VU33"/>
<organism evidence="2 3">
    <name type="scientific">Aphis craccivora</name>
    <name type="common">Cowpea aphid</name>
    <dbReference type="NCBI Taxonomy" id="307492"/>
    <lineage>
        <taxon>Eukaryota</taxon>
        <taxon>Metazoa</taxon>
        <taxon>Ecdysozoa</taxon>
        <taxon>Arthropoda</taxon>
        <taxon>Hexapoda</taxon>
        <taxon>Insecta</taxon>
        <taxon>Pterygota</taxon>
        <taxon>Neoptera</taxon>
        <taxon>Paraneoptera</taxon>
        <taxon>Hemiptera</taxon>
        <taxon>Sternorrhyncha</taxon>
        <taxon>Aphidomorpha</taxon>
        <taxon>Aphidoidea</taxon>
        <taxon>Aphididae</taxon>
        <taxon>Aphidini</taxon>
        <taxon>Aphis</taxon>
        <taxon>Aphis</taxon>
    </lineage>
</organism>
<proteinExistence type="predicted"/>
<keyword evidence="1" id="KW-1133">Transmembrane helix</keyword>